<dbReference type="PANTHER" id="PTHR12598:SF0">
    <property type="entry name" value="COPPER HOMEOSTASIS PROTEIN CUTC HOMOLOG"/>
    <property type="match status" value="1"/>
</dbReference>
<proteinExistence type="inferred from homology"/>
<dbReference type="AlphaFoldDB" id="A0A7Y0AAB7"/>
<dbReference type="PANTHER" id="PTHR12598">
    <property type="entry name" value="COPPER HOMEOSTASIS PROTEIN CUTC"/>
    <property type="match status" value="1"/>
</dbReference>
<evidence type="ECO:0000256" key="1">
    <source>
        <dbReference type="ARBA" id="ARBA00007768"/>
    </source>
</evidence>
<dbReference type="GO" id="GO:0005507">
    <property type="term" value="F:copper ion binding"/>
    <property type="evidence" value="ECO:0007669"/>
    <property type="project" value="TreeGrafter"/>
</dbReference>
<keyword evidence="4" id="KW-1185">Reference proteome</keyword>
<dbReference type="Proteomes" id="UP000559626">
    <property type="component" value="Unassembled WGS sequence"/>
</dbReference>
<accession>A0A7Y0AAB7</accession>
<comment type="caution">
    <text evidence="2">Once thought to be involved in copper homeostasis, experiments in E.coli have shown this is not the case.</text>
</comment>
<dbReference type="GO" id="GO:0005737">
    <property type="term" value="C:cytoplasm"/>
    <property type="evidence" value="ECO:0007669"/>
    <property type="project" value="UniProtKB-SubCell"/>
</dbReference>
<dbReference type="EMBL" id="JABBGH010000001">
    <property type="protein sequence ID" value="NML63663.1"/>
    <property type="molecule type" value="Genomic_DNA"/>
</dbReference>
<evidence type="ECO:0000313" key="4">
    <source>
        <dbReference type="Proteomes" id="UP000559626"/>
    </source>
</evidence>
<keyword evidence="2" id="KW-0963">Cytoplasm</keyword>
<dbReference type="FunFam" id="3.20.20.380:FF:000001">
    <property type="entry name" value="Copper homeostasis protein CutC"/>
    <property type="match status" value="1"/>
</dbReference>
<dbReference type="InterPro" id="IPR005627">
    <property type="entry name" value="CutC-like"/>
</dbReference>
<comment type="subcellular location">
    <subcellularLocation>
        <location evidence="2">Cytoplasm</location>
    </subcellularLocation>
</comment>
<comment type="similarity">
    <text evidence="1 2">Belongs to the CutC family.</text>
</comment>
<evidence type="ECO:0000256" key="2">
    <source>
        <dbReference type="HAMAP-Rule" id="MF_00795"/>
    </source>
</evidence>
<dbReference type="Gene3D" id="3.20.20.380">
    <property type="entry name" value="Copper homeostasis (CutC) domain"/>
    <property type="match status" value="1"/>
</dbReference>
<reference evidence="3 4" key="1">
    <citation type="submission" date="2020-04" db="EMBL/GenBank/DDBJ databases">
        <title>Hymenobacter polaris sp. nov., isolated from Arctic soil.</title>
        <authorList>
            <person name="Dahal R.H."/>
        </authorList>
    </citation>
    <scope>NUCLEOTIDE SEQUENCE [LARGE SCALE GENOMIC DNA]</scope>
    <source>
        <strain evidence="3 4">RP-2-7</strain>
    </source>
</reference>
<dbReference type="HAMAP" id="MF_00795">
    <property type="entry name" value="CutC"/>
    <property type="match status" value="1"/>
</dbReference>
<dbReference type="SUPFAM" id="SSF110395">
    <property type="entry name" value="CutC-like"/>
    <property type="match status" value="1"/>
</dbReference>
<dbReference type="Pfam" id="PF03932">
    <property type="entry name" value="CutC"/>
    <property type="match status" value="1"/>
</dbReference>
<comment type="caution">
    <text evidence="3">The sequence shown here is derived from an EMBL/GenBank/DDBJ whole genome shotgun (WGS) entry which is preliminary data.</text>
</comment>
<gene>
    <name evidence="2" type="primary">cutC</name>
    <name evidence="3" type="ORF">HHL22_00415</name>
</gene>
<sequence length="248" mass="25802">MAMSYQLEICAGSVQSALAAQAGGAHRIELCQNLEQGGITPSLGLLRQVRALLTIPVFVLIRPRPGNFVYDAHELAIMQADIQACKDSGCDGVVLGVLTSGNQVDVARTRTLAQLAQPLPVTFHRAFDDCSDLPTALEAVVATGCQRLLTSGGQPTALAGQATLAALGQQAAGRLSLMPGAGITPATLPTLLAHTSAREFHASARRPLPAPLAPSLFQTERWETDATLVGQLGRLLAAGDDAPAAQQL</sequence>
<name>A0A7Y0AAB7_9BACT</name>
<evidence type="ECO:0000313" key="3">
    <source>
        <dbReference type="EMBL" id="NML63663.1"/>
    </source>
</evidence>
<dbReference type="InterPro" id="IPR036822">
    <property type="entry name" value="CutC-like_dom_sf"/>
</dbReference>
<organism evidence="3 4">
    <name type="scientific">Hymenobacter polaris</name>
    <dbReference type="NCBI Taxonomy" id="2682546"/>
    <lineage>
        <taxon>Bacteria</taxon>
        <taxon>Pseudomonadati</taxon>
        <taxon>Bacteroidota</taxon>
        <taxon>Cytophagia</taxon>
        <taxon>Cytophagales</taxon>
        <taxon>Hymenobacteraceae</taxon>
        <taxon>Hymenobacter</taxon>
    </lineage>
</organism>
<protein>
    <recommendedName>
        <fullName evidence="2">PF03932 family protein CutC</fullName>
    </recommendedName>
</protein>